<dbReference type="RefSeq" id="WP_069800287.1">
    <property type="nucleotide sequence ID" value="NZ_CP034157.1"/>
</dbReference>
<evidence type="ECO:0000313" key="1">
    <source>
        <dbReference type="EMBL" id="OEL10261.1"/>
    </source>
</evidence>
<dbReference type="EMBL" id="MKGI01000078">
    <property type="protein sequence ID" value="OEL10261.1"/>
    <property type="molecule type" value="Genomic_DNA"/>
</dbReference>
<dbReference type="STRING" id="237258.SAMN04489756_10555"/>
<dbReference type="KEGG" id="cnr:EB819_10120"/>
<sequence length="136" mass="15878">MKKLFFTTMALCTLGFLFSCDTREENNISISRIKIDSVKIPQEKMDLFTTQTIKTYSTYASGCDRFYDYDYRIDNLNRFVTSYTYKENNACTQATYVGANQFNFKPVEKGTYTFKFWNGKDNAGNDLWITKTIVVE</sequence>
<protein>
    <recommendedName>
        <fullName evidence="3">Lipoprotein</fullName>
    </recommendedName>
</protein>
<evidence type="ECO:0008006" key="3">
    <source>
        <dbReference type="Google" id="ProtNLM"/>
    </source>
</evidence>
<dbReference type="Proteomes" id="UP000095601">
    <property type="component" value="Unassembled WGS sequence"/>
</dbReference>
<dbReference type="PROSITE" id="PS51257">
    <property type="entry name" value="PROKAR_LIPOPROTEIN"/>
    <property type="match status" value="1"/>
</dbReference>
<comment type="caution">
    <text evidence="1">The sequence shown here is derived from an EMBL/GenBank/DDBJ whole genome shotgun (WGS) entry which is preliminary data.</text>
</comment>
<name>A0A1E5UBH2_9FLAO</name>
<organism evidence="1 2">
    <name type="scientific">Cloacibacterium normanense</name>
    <dbReference type="NCBI Taxonomy" id="237258"/>
    <lineage>
        <taxon>Bacteria</taxon>
        <taxon>Pseudomonadati</taxon>
        <taxon>Bacteroidota</taxon>
        <taxon>Flavobacteriia</taxon>
        <taxon>Flavobacteriales</taxon>
        <taxon>Weeksellaceae</taxon>
    </lineage>
</organism>
<accession>A0A1E5UBH2</accession>
<dbReference type="AlphaFoldDB" id="A0A1E5UBH2"/>
<keyword evidence="2" id="KW-1185">Reference proteome</keyword>
<evidence type="ECO:0000313" key="2">
    <source>
        <dbReference type="Proteomes" id="UP000095601"/>
    </source>
</evidence>
<gene>
    <name evidence="1" type="ORF">BHF72_0625</name>
</gene>
<reference evidence="1 2" key="1">
    <citation type="submission" date="2016-09" db="EMBL/GenBank/DDBJ databases">
        <authorList>
            <person name="Capua I."/>
            <person name="De Benedictis P."/>
            <person name="Joannis T."/>
            <person name="Lombin L.H."/>
            <person name="Cattoli G."/>
        </authorList>
    </citation>
    <scope>NUCLEOTIDE SEQUENCE [LARGE SCALE GENOMIC DNA]</scope>
    <source>
        <strain evidence="1 2">NRS-1</strain>
    </source>
</reference>
<dbReference type="OrthoDB" id="893802at2"/>
<proteinExistence type="predicted"/>